<dbReference type="PANTHER" id="PTHR33448">
    <property type="entry name" value="CHLOROPLAST PROTEIN HCF243-RELATED"/>
    <property type="match status" value="1"/>
</dbReference>
<dbReference type="OMA" id="FWGSPIN"/>
<dbReference type="PANTHER" id="PTHR33448:SF10">
    <property type="entry name" value="PROTAMINE P1 FAMILY PROTEIN"/>
    <property type="match status" value="1"/>
</dbReference>
<evidence type="ECO:0000256" key="1">
    <source>
        <dbReference type="SAM" id="MobiDB-lite"/>
    </source>
</evidence>
<feature type="compositionally biased region" description="Low complexity" evidence="1">
    <location>
        <begin position="163"/>
        <end position="178"/>
    </location>
</feature>
<feature type="region of interest" description="Disordered" evidence="1">
    <location>
        <begin position="162"/>
        <end position="182"/>
    </location>
</feature>
<dbReference type="STRING" id="4155.A0A022RPB4"/>
<protein>
    <submittedName>
        <fullName evidence="2">Uncharacterized protein</fullName>
    </submittedName>
</protein>
<dbReference type="eggNOG" id="ENOG502QUWP">
    <property type="taxonomic scope" value="Eukaryota"/>
</dbReference>
<dbReference type="KEGG" id="egt:105952775"/>
<gene>
    <name evidence="2" type="ORF">MIMGU_mgv11b008166mg</name>
</gene>
<keyword evidence="3" id="KW-1185">Reference proteome</keyword>
<dbReference type="OrthoDB" id="785861at2759"/>
<proteinExistence type="predicted"/>
<evidence type="ECO:0000313" key="2">
    <source>
        <dbReference type="EMBL" id="EYU41623.1"/>
    </source>
</evidence>
<name>A0A022RPB4_ERYGU</name>
<reference evidence="2 3" key="1">
    <citation type="journal article" date="2013" name="Proc. Natl. Acad. Sci. U.S.A.">
        <title>Fine-scale variation in meiotic recombination in Mimulus inferred from population shotgun sequencing.</title>
        <authorList>
            <person name="Hellsten U."/>
            <person name="Wright K.M."/>
            <person name="Jenkins J."/>
            <person name="Shu S."/>
            <person name="Yuan Y."/>
            <person name="Wessler S.R."/>
            <person name="Schmutz J."/>
            <person name="Willis J.H."/>
            <person name="Rokhsar D.S."/>
        </authorList>
    </citation>
    <scope>NUCLEOTIDE SEQUENCE [LARGE SCALE GENOMIC DNA]</scope>
    <source>
        <strain evidence="3">cv. DUN x IM62</strain>
    </source>
</reference>
<organism evidence="2 3">
    <name type="scientific">Erythranthe guttata</name>
    <name type="common">Yellow monkey flower</name>
    <name type="synonym">Mimulus guttatus</name>
    <dbReference type="NCBI Taxonomy" id="4155"/>
    <lineage>
        <taxon>Eukaryota</taxon>
        <taxon>Viridiplantae</taxon>
        <taxon>Streptophyta</taxon>
        <taxon>Embryophyta</taxon>
        <taxon>Tracheophyta</taxon>
        <taxon>Spermatophyta</taxon>
        <taxon>Magnoliopsida</taxon>
        <taxon>eudicotyledons</taxon>
        <taxon>Gunneridae</taxon>
        <taxon>Pentapetalae</taxon>
        <taxon>asterids</taxon>
        <taxon>lamiids</taxon>
        <taxon>Lamiales</taxon>
        <taxon>Phrymaceae</taxon>
        <taxon>Erythranthe</taxon>
    </lineage>
</organism>
<dbReference type="PhylomeDB" id="A0A022RPB4"/>
<feature type="region of interest" description="Disordered" evidence="1">
    <location>
        <begin position="1"/>
        <end position="64"/>
    </location>
</feature>
<dbReference type="AlphaFoldDB" id="A0A022RPB4"/>
<dbReference type="Proteomes" id="UP000030748">
    <property type="component" value="Unassembled WGS sequence"/>
</dbReference>
<evidence type="ECO:0000313" key="3">
    <source>
        <dbReference type="Proteomes" id="UP000030748"/>
    </source>
</evidence>
<sequence length="329" mass="36952">MKALSKPLSSPGRTDKFPPPLMRFLRSNVGSRSRGKSRSSPMLYLRTRKTLPGPTEPTQEPTSPKVTCIGQVRVRRSSKSNPKKPAGKVTRRRCRRWLKIKTLFCGKSSLTSTTTHKRPFRRTFSKWGSFFRSGYCKNNADATEDSLRKKIEYKEKVDASVYSSNNNNNNHRTNSSTSGESEYSVVNKYENIGGGSLKFLECSSSSSTPPPPPPTNALILTRCRSAPYRSSSLGGIFWASAFAHQEVENAEKLEEVEVEVEEKAVVICRKSSEKSEKNDEDLKRVSVHPLVLMRCKSEPVRTGERLLNQEDTAFSRLDNVVDSRSHPNS</sequence>
<dbReference type="EMBL" id="KI630319">
    <property type="protein sequence ID" value="EYU41623.1"/>
    <property type="molecule type" value="Genomic_DNA"/>
</dbReference>
<accession>A0A022RPB4</accession>